<organism evidence="1 2">
    <name type="scientific">Parelaphostrongylus tenuis</name>
    <name type="common">Meningeal worm</name>
    <dbReference type="NCBI Taxonomy" id="148309"/>
    <lineage>
        <taxon>Eukaryota</taxon>
        <taxon>Metazoa</taxon>
        <taxon>Ecdysozoa</taxon>
        <taxon>Nematoda</taxon>
        <taxon>Chromadorea</taxon>
        <taxon>Rhabditida</taxon>
        <taxon>Rhabditina</taxon>
        <taxon>Rhabditomorpha</taxon>
        <taxon>Strongyloidea</taxon>
        <taxon>Metastrongylidae</taxon>
        <taxon>Parelaphostrongylus</taxon>
    </lineage>
</organism>
<sequence length="94" mass="10919">MAENGLNNHYASNQLSIQISFSVNLSFPSGFLSRRDAFCHVSEIWVDTTTTSRNLRSIHRAFERSLLSVNRFSRRLGGMEQYLRKLSHFRDPEI</sequence>
<gene>
    <name evidence="1" type="ORF">KIN20_023997</name>
</gene>
<comment type="caution">
    <text evidence="1">The sequence shown here is derived from an EMBL/GenBank/DDBJ whole genome shotgun (WGS) entry which is preliminary data.</text>
</comment>
<evidence type="ECO:0000313" key="1">
    <source>
        <dbReference type="EMBL" id="KAJ1364014.1"/>
    </source>
</evidence>
<dbReference type="Proteomes" id="UP001196413">
    <property type="component" value="Unassembled WGS sequence"/>
</dbReference>
<dbReference type="EMBL" id="JAHQIW010004848">
    <property type="protein sequence ID" value="KAJ1364014.1"/>
    <property type="molecule type" value="Genomic_DNA"/>
</dbReference>
<evidence type="ECO:0000313" key="2">
    <source>
        <dbReference type="Proteomes" id="UP001196413"/>
    </source>
</evidence>
<proteinExistence type="predicted"/>
<reference evidence="1" key="1">
    <citation type="submission" date="2021-06" db="EMBL/GenBank/DDBJ databases">
        <title>Parelaphostrongylus tenuis whole genome reference sequence.</title>
        <authorList>
            <person name="Garwood T.J."/>
            <person name="Larsen P.A."/>
            <person name="Fountain-Jones N.M."/>
            <person name="Garbe J.R."/>
            <person name="Macchietto M.G."/>
            <person name="Kania S.A."/>
            <person name="Gerhold R.W."/>
            <person name="Richards J.E."/>
            <person name="Wolf T.M."/>
        </authorList>
    </citation>
    <scope>NUCLEOTIDE SEQUENCE</scope>
    <source>
        <strain evidence="1">MNPRO001-30</strain>
        <tissue evidence="1">Meninges</tissue>
    </source>
</reference>
<dbReference type="AlphaFoldDB" id="A0AAD5QW38"/>
<protein>
    <submittedName>
        <fullName evidence="1">Uncharacterized protein</fullName>
    </submittedName>
</protein>
<accession>A0AAD5QW38</accession>
<keyword evidence="2" id="KW-1185">Reference proteome</keyword>
<name>A0AAD5QW38_PARTN</name>